<keyword evidence="5 6" id="KW-0472">Membrane</keyword>
<feature type="transmembrane region" description="Helical" evidence="6">
    <location>
        <begin position="313"/>
        <end position="338"/>
    </location>
</feature>
<dbReference type="STRING" id="1860122.A9404_05095"/>
<feature type="transmembrane region" description="Helical" evidence="6">
    <location>
        <begin position="77"/>
        <end position="93"/>
    </location>
</feature>
<feature type="transmembrane region" description="Helical" evidence="6">
    <location>
        <begin position="21"/>
        <end position="40"/>
    </location>
</feature>
<dbReference type="CDD" id="cd07731">
    <property type="entry name" value="ComA-like_MBL-fold"/>
    <property type="match status" value="1"/>
</dbReference>
<evidence type="ECO:0000256" key="3">
    <source>
        <dbReference type="ARBA" id="ARBA00022692"/>
    </source>
</evidence>
<dbReference type="InterPro" id="IPR036866">
    <property type="entry name" value="RibonucZ/Hydroxyglut_hydro"/>
</dbReference>
<protein>
    <submittedName>
        <fullName evidence="8">DNA internalization-related competence protein ComEC/Rec2</fullName>
    </submittedName>
</protein>
<dbReference type="InterPro" id="IPR035681">
    <property type="entry name" value="ComA-like_MBL"/>
</dbReference>
<feature type="transmembrane region" description="Helical" evidence="6">
    <location>
        <begin position="105"/>
        <end position="127"/>
    </location>
</feature>
<comment type="subcellular location">
    <subcellularLocation>
        <location evidence="1">Cell membrane</location>
        <topology evidence="1">Multi-pass membrane protein</topology>
    </subcellularLocation>
</comment>
<dbReference type="Proteomes" id="UP000078596">
    <property type="component" value="Chromosome"/>
</dbReference>
<sequence>MDARTNTTMISSSDRTFSGRTLGVVWLLAWVVGALMAWVLPWGRVAGTWPQPSRWLLNCVADAVDALSRIPWMTEPWLSWIGLVGVGVLVVRVNRRPRAFPRFRVLIVLFAVISGVWWTLASISTFLRAQPAEFAAPLTCRLSVGLTDLPKPGARVQRLRGRIQAVSDRADEPSCSVFHVGQQLLIRDYARHPPDYVAGQVWTFELRLKPPHGGLNPGGFDYERWLFAHHIVATASVRGTPVLIDPVGNGLLLRLAALRAELRASMLRVSAADPEVGEGGPGRGLLLGLTIGDGDYLPPSDWDALLATGTNHLLAISGLHVGMVAGLFAWFLGGLWSRTRWCEALPARRIAAYGAVIAAWGYALLAGMSVPTERAALMMTILLAGVLLGRSWRLLDLWLVALLAVLLLDPFAPLTAGFWLSFGAVLVMVLWLQYHAVLTFWRDAMRLQVVLTLALLPAVWLMFDRIAWSSLPANLLAVPLVTLVITPLALLIGLLSLWATPVAHALFIVLDWLAQGLFDVLHVLARWAPDSQLAAPPVWTILLAFLGMAWLLMPRGWPRRYLGVLLCLPAVVYRPPGVPIGIVDVHVLDVGQGLSVILRTADHAMLYDTGPAYLSSDAGARTVIPALRALGVDRLDRIVISHHARDHAGGLGSVLARYPETPVISGEPLTSVSSEPCRDGSGWVWDGVRFELFHARGMSSDNDRSCVLRVTDRSGSLLLTGDIEKRAETDLLMRHDLSADWLYVPHHGSKTSSSPEFLAAVHPRAAVVSAGLFNPFHHPNRSVMTRYRQAGIPVLNTAHAGEIHLVAGTIGGYRSQVWPYVWRRDMALAGSGTDH</sequence>
<dbReference type="SUPFAM" id="SSF56281">
    <property type="entry name" value="Metallo-hydrolase/oxidoreductase"/>
    <property type="match status" value="1"/>
</dbReference>
<dbReference type="GO" id="GO:0030420">
    <property type="term" value="P:establishment of competence for transformation"/>
    <property type="evidence" value="ECO:0007669"/>
    <property type="project" value="InterPro"/>
</dbReference>
<dbReference type="NCBIfam" id="TIGR00361">
    <property type="entry name" value="ComEC_Rec2"/>
    <property type="match status" value="1"/>
</dbReference>
<feature type="transmembrane region" description="Helical" evidence="6">
    <location>
        <begin position="444"/>
        <end position="463"/>
    </location>
</feature>
<dbReference type="AlphaFoldDB" id="A0A191ZG54"/>
<dbReference type="RefSeq" id="WP_066099197.1">
    <property type="nucleotide sequence ID" value="NZ_CP016027.1"/>
</dbReference>
<accession>A0A191ZG54</accession>
<evidence type="ECO:0000256" key="6">
    <source>
        <dbReference type="SAM" id="Phobius"/>
    </source>
</evidence>
<dbReference type="InterPro" id="IPR001279">
    <property type="entry name" value="Metallo-B-lactamas"/>
</dbReference>
<dbReference type="KEGG" id="haz:A9404_05095"/>
<dbReference type="InterPro" id="IPR004797">
    <property type="entry name" value="Competence_ComEC/Rec2"/>
</dbReference>
<evidence type="ECO:0000256" key="2">
    <source>
        <dbReference type="ARBA" id="ARBA00022475"/>
    </source>
</evidence>
<dbReference type="InterPro" id="IPR004477">
    <property type="entry name" value="ComEC_N"/>
</dbReference>
<dbReference type="EMBL" id="CP016027">
    <property type="protein sequence ID" value="ANJ66835.1"/>
    <property type="molecule type" value="Genomic_DNA"/>
</dbReference>
<feature type="domain" description="Metallo-beta-lactamase" evidence="7">
    <location>
        <begin position="592"/>
        <end position="772"/>
    </location>
</feature>
<dbReference type="SMART" id="SM00849">
    <property type="entry name" value="Lactamase_B"/>
    <property type="match status" value="1"/>
</dbReference>
<feature type="transmembrane region" description="Helical" evidence="6">
    <location>
        <begin position="394"/>
        <end position="412"/>
    </location>
</feature>
<keyword evidence="2" id="KW-1003">Cell membrane</keyword>
<dbReference type="InterPro" id="IPR052159">
    <property type="entry name" value="Competence_DNA_uptake"/>
</dbReference>
<feature type="transmembrane region" description="Helical" evidence="6">
    <location>
        <begin position="475"/>
        <end position="498"/>
    </location>
</feature>
<evidence type="ECO:0000256" key="5">
    <source>
        <dbReference type="ARBA" id="ARBA00023136"/>
    </source>
</evidence>
<gene>
    <name evidence="8" type="ORF">A9404_05095</name>
</gene>
<evidence type="ECO:0000259" key="7">
    <source>
        <dbReference type="SMART" id="SM00849"/>
    </source>
</evidence>
<name>A0A191ZG54_9GAMM</name>
<evidence type="ECO:0000256" key="1">
    <source>
        <dbReference type="ARBA" id="ARBA00004651"/>
    </source>
</evidence>
<dbReference type="InterPro" id="IPR025405">
    <property type="entry name" value="DUF4131"/>
</dbReference>
<feature type="transmembrane region" description="Helical" evidence="6">
    <location>
        <begin position="505"/>
        <end position="528"/>
    </location>
</feature>
<keyword evidence="9" id="KW-1185">Reference proteome</keyword>
<evidence type="ECO:0000256" key="4">
    <source>
        <dbReference type="ARBA" id="ARBA00022989"/>
    </source>
</evidence>
<dbReference type="GO" id="GO:0005886">
    <property type="term" value="C:plasma membrane"/>
    <property type="evidence" value="ECO:0007669"/>
    <property type="project" value="UniProtKB-SubCell"/>
</dbReference>
<keyword evidence="3 6" id="KW-0812">Transmembrane</keyword>
<dbReference type="Pfam" id="PF13567">
    <property type="entry name" value="DUF4131"/>
    <property type="match status" value="1"/>
</dbReference>
<organism evidence="8 9">
    <name type="scientific">Halothiobacillus diazotrophicus</name>
    <dbReference type="NCBI Taxonomy" id="1860122"/>
    <lineage>
        <taxon>Bacteria</taxon>
        <taxon>Pseudomonadati</taxon>
        <taxon>Pseudomonadota</taxon>
        <taxon>Gammaproteobacteria</taxon>
        <taxon>Chromatiales</taxon>
        <taxon>Halothiobacillaceae</taxon>
        <taxon>Halothiobacillus</taxon>
    </lineage>
</organism>
<feature type="transmembrane region" description="Helical" evidence="6">
    <location>
        <begin position="418"/>
        <end position="437"/>
    </location>
</feature>
<dbReference type="NCBIfam" id="TIGR00360">
    <property type="entry name" value="ComEC_N-term"/>
    <property type="match status" value="1"/>
</dbReference>
<proteinExistence type="predicted"/>
<dbReference type="PANTHER" id="PTHR30619:SF1">
    <property type="entry name" value="RECOMBINATION PROTEIN 2"/>
    <property type="match status" value="1"/>
</dbReference>
<dbReference type="Gene3D" id="3.60.15.10">
    <property type="entry name" value="Ribonuclease Z/Hydroxyacylglutathione hydrolase-like"/>
    <property type="match status" value="1"/>
</dbReference>
<feature type="transmembrane region" description="Helical" evidence="6">
    <location>
        <begin position="350"/>
        <end position="368"/>
    </location>
</feature>
<dbReference type="PANTHER" id="PTHR30619">
    <property type="entry name" value="DNA INTERNALIZATION/COMPETENCE PROTEIN COMEC/REC2"/>
    <property type="match status" value="1"/>
</dbReference>
<evidence type="ECO:0000313" key="9">
    <source>
        <dbReference type="Proteomes" id="UP000078596"/>
    </source>
</evidence>
<feature type="transmembrane region" description="Helical" evidence="6">
    <location>
        <begin position="534"/>
        <end position="553"/>
    </location>
</feature>
<reference evidence="8 9" key="1">
    <citation type="submission" date="2016-06" db="EMBL/GenBank/DDBJ databases">
        <title>Insight into the functional genes involving in sulfur oxidation in Pearl River water.</title>
        <authorList>
            <person name="Luo J."/>
            <person name="Tan X."/>
            <person name="Lin W."/>
        </authorList>
    </citation>
    <scope>NUCLEOTIDE SEQUENCE [LARGE SCALE GENOMIC DNA]</scope>
    <source>
        <strain evidence="8 9">LS2</strain>
    </source>
</reference>
<dbReference type="Pfam" id="PF00753">
    <property type="entry name" value="Lactamase_B"/>
    <property type="match status" value="1"/>
</dbReference>
<evidence type="ECO:0000313" key="8">
    <source>
        <dbReference type="EMBL" id="ANJ66835.1"/>
    </source>
</evidence>
<dbReference type="OrthoDB" id="9761531at2"/>
<keyword evidence="4 6" id="KW-1133">Transmembrane helix</keyword>
<dbReference type="Pfam" id="PF03772">
    <property type="entry name" value="Competence"/>
    <property type="match status" value="1"/>
</dbReference>